<proteinExistence type="predicted"/>
<organism evidence="1 2">
    <name type="scientific">Neobacillus ginsengisoli</name>
    <dbReference type="NCBI Taxonomy" id="904295"/>
    <lineage>
        <taxon>Bacteria</taxon>
        <taxon>Bacillati</taxon>
        <taxon>Bacillota</taxon>
        <taxon>Bacilli</taxon>
        <taxon>Bacillales</taxon>
        <taxon>Bacillaceae</taxon>
        <taxon>Neobacillus</taxon>
    </lineage>
</organism>
<evidence type="ECO:0000313" key="1">
    <source>
        <dbReference type="EMBL" id="MDQ0200923.1"/>
    </source>
</evidence>
<dbReference type="Pfam" id="PF17261">
    <property type="entry name" value="DUF5327"/>
    <property type="match status" value="1"/>
</dbReference>
<protein>
    <recommendedName>
        <fullName evidence="3">YwdI family protein</fullName>
    </recommendedName>
</protein>
<dbReference type="RefSeq" id="WP_307411552.1">
    <property type="nucleotide sequence ID" value="NZ_JAUSTW010000007.1"/>
</dbReference>
<dbReference type="EMBL" id="JAUSTW010000007">
    <property type="protein sequence ID" value="MDQ0200923.1"/>
    <property type="molecule type" value="Genomic_DNA"/>
</dbReference>
<keyword evidence="2" id="KW-1185">Reference proteome</keyword>
<dbReference type="InterPro" id="IPR035218">
    <property type="entry name" value="DUF5327"/>
</dbReference>
<accession>A0ABT9XZW8</accession>
<reference evidence="1 2" key="1">
    <citation type="submission" date="2023-07" db="EMBL/GenBank/DDBJ databases">
        <title>Genomic Encyclopedia of Type Strains, Phase IV (KMG-IV): sequencing the most valuable type-strain genomes for metagenomic binning, comparative biology and taxonomic classification.</title>
        <authorList>
            <person name="Goeker M."/>
        </authorList>
    </citation>
    <scope>NUCLEOTIDE SEQUENCE [LARGE SCALE GENOMIC DNA]</scope>
    <source>
        <strain evidence="1 2">DSM 27594</strain>
    </source>
</reference>
<evidence type="ECO:0000313" key="2">
    <source>
        <dbReference type="Proteomes" id="UP001224122"/>
    </source>
</evidence>
<name>A0ABT9XZW8_9BACI</name>
<gene>
    <name evidence="1" type="ORF">J2S10_004125</name>
</gene>
<comment type="caution">
    <text evidence="1">The sequence shown here is derived from an EMBL/GenBank/DDBJ whole genome shotgun (WGS) entry which is preliminary data.</text>
</comment>
<evidence type="ECO:0008006" key="3">
    <source>
        <dbReference type="Google" id="ProtNLM"/>
    </source>
</evidence>
<dbReference type="Proteomes" id="UP001224122">
    <property type="component" value="Unassembled WGS sequence"/>
</dbReference>
<sequence>MNISVQKLLSKIEEELKRAKNSPKEESLREKVYSIKILCELILEEKGGQSWEAAVTQPPVITQQPLVIQQPIVQQQAVYQPAALNQPKKMDLGEEANGDSLFDF</sequence>